<dbReference type="Proteomes" id="UP000215465">
    <property type="component" value="Chromosome 1"/>
</dbReference>
<dbReference type="KEGG" id="ecor:SAMEA4412678_1696"/>
<protein>
    <submittedName>
        <fullName evidence="1">Uncharacterized protein conserved in bacteria (DUF2313)</fullName>
    </submittedName>
</protein>
<evidence type="ECO:0000313" key="1">
    <source>
        <dbReference type="EMBL" id="SNW09916.1"/>
    </source>
</evidence>
<dbReference type="AlphaFoldDB" id="A0A8B4GR85"/>
<dbReference type="InterPro" id="IPR018755">
    <property type="entry name" value="Phage_Mu_Gp48"/>
</dbReference>
<name>A0A8B4GR85_EIKCO</name>
<dbReference type="EMBL" id="LT906482">
    <property type="protein sequence ID" value="SNW09916.1"/>
    <property type="molecule type" value="Genomic_DNA"/>
</dbReference>
<evidence type="ECO:0000313" key="2">
    <source>
        <dbReference type="Proteomes" id="UP000215465"/>
    </source>
</evidence>
<dbReference type="GeneID" id="60770596"/>
<dbReference type="Pfam" id="PF10076">
    <property type="entry name" value="Phage_Mu_Gp48"/>
    <property type="match status" value="1"/>
</dbReference>
<accession>A0A8B4GR85</accession>
<gene>
    <name evidence="1" type="ORF">SAMEA4412678_01696</name>
</gene>
<sequence length="187" mass="20640">MTYADLLPLYYPPVSYDVRATRQAAERQAEAAIFGGVQTQSAQVLAAAYAPTAGGDISRWERLLGINPPQPDNYARRVADVLAKLNETGGLSIPYFIRLAAAAGYTITISEPQPFRAGVNRAGDRLAREDIMWVWWVDVAAQSQTVWRFRAGSGTAGSRLSQYSDAVIESLFNRLKPAHTAIRFTYR</sequence>
<reference evidence="1 2" key="1">
    <citation type="submission" date="2017-06" db="EMBL/GenBank/DDBJ databases">
        <authorList>
            <consortium name="Pathogen Informatics"/>
        </authorList>
    </citation>
    <scope>NUCLEOTIDE SEQUENCE [LARGE SCALE GENOMIC DNA]</scope>
    <source>
        <strain evidence="1 2">NCTC10596</strain>
    </source>
</reference>
<dbReference type="RefSeq" id="WP_003822031.1">
    <property type="nucleotide sequence ID" value="NZ_CP082861.1"/>
</dbReference>
<organism evidence="1 2">
    <name type="scientific">Eikenella corrodens</name>
    <dbReference type="NCBI Taxonomy" id="539"/>
    <lineage>
        <taxon>Bacteria</taxon>
        <taxon>Pseudomonadati</taxon>
        <taxon>Pseudomonadota</taxon>
        <taxon>Betaproteobacteria</taxon>
        <taxon>Neisseriales</taxon>
        <taxon>Neisseriaceae</taxon>
        <taxon>Eikenella</taxon>
    </lineage>
</organism>
<proteinExistence type="predicted"/>